<dbReference type="EMBL" id="BGPR01021128">
    <property type="protein sequence ID" value="GBN86133.1"/>
    <property type="molecule type" value="Genomic_DNA"/>
</dbReference>
<keyword evidence="2" id="KW-1185">Reference proteome</keyword>
<organism evidence="1 2">
    <name type="scientific">Araneus ventricosus</name>
    <name type="common">Orbweaver spider</name>
    <name type="synonym">Epeira ventricosa</name>
    <dbReference type="NCBI Taxonomy" id="182803"/>
    <lineage>
        <taxon>Eukaryota</taxon>
        <taxon>Metazoa</taxon>
        <taxon>Ecdysozoa</taxon>
        <taxon>Arthropoda</taxon>
        <taxon>Chelicerata</taxon>
        <taxon>Arachnida</taxon>
        <taxon>Araneae</taxon>
        <taxon>Araneomorphae</taxon>
        <taxon>Entelegynae</taxon>
        <taxon>Araneoidea</taxon>
        <taxon>Araneidae</taxon>
        <taxon>Araneus</taxon>
    </lineage>
</organism>
<gene>
    <name evidence="1" type="ORF">AVEN_34885_1</name>
</gene>
<accession>A0A4Y2SEA7</accession>
<evidence type="ECO:0000313" key="2">
    <source>
        <dbReference type="Proteomes" id="UP000499080"/>
    </source>
</evidence>
<reference evidence="1 2" key="1">
    <citation type="journal article" date="2019" name="Sci. Rep.">
        <title>Orb-weaving spider Araneus ventricosus genome elucidates the spidroin gene catalogue.</title>
        <authorList>
            <person name="Kono N."/>
            <person name="Nakamura H."/>
            <person name="Ohtoshi R."/>
            <person name="Moran D.A.P."/>
            <person name="Shinohara A."/>
            <person name="Yoshida Y."/>
            <person name="Fujiwara M."/>
            <person name="Mori M."/>
            <person name="Tomita M."/>
            <person name="Arakawa K."/>
        </authorList>
    </citation>
    <scope>NUCLEOTIDE SEQUENCE [LARGE SCALE GENOMIC DNA]</scope>
</reference>
<dbReference type="Proteomes" id="UP000499080">
    <property type="component" value="Unassembled WGS sequence"/>
</dbReference>
<proteinExistence type="predicted"/>
<name>A0A4Y2SEA7_ARAVE</name>
<evidence type="ECO:0000313" key="1">
    <source>
        <dbReference type="EMBL" id="GBN86133.1"/>
    </source>
</evidence>
<dbReference type="AlphaFoldDB" id="A0A4Y2SEA7"/>
<protein>
    <submittedName>
        <fullName evidence="1">Uncharacterized protein</fullName>
    </submittedName>
</protein>
<sequence>MGKDILFSTGRRKGKSGHASLFVDAFTFTSLQNCLKILGSQQKFHHAKVHFLRWICLPKSAYILMRYKFLHSQNFEITASNALRLEVPLRIQMRRIILTIKHAQNAWKVYKSRTVNIYLIVRHKKLRDCYVY</sequence>
<comment type="caution">
    <text evidence="1">The sequence shown here is derived from an EMBL/GenBank/DDBJ whole genome shotgun (WGS) entry which is preliminary data.</text>
</comment>